<sequence>MAGMTGHDIYVAMTSGPGVSSLADGYSAADVEARKEAERAERIRLLANRTAAGWQGEAGDAAYGGAGPIADATRLGAANLEQTHTLLQDQVQEFSASKARLEPIPAAPPETGFLDDLTPWDTDTEDQVNQYNQSSQQNIMVYAAYDNSSQANSYELPTDYSNLVDPGGEISVTPPPGGTENPGVNPPGGRSEVSVPGGTQSTYSQSYVQQQTAPSHYVQPQGGTGGPVTTGPGGSNPNQTTPSWAGTTPVGGGGTRPPYYNPNGPYNPGSQWGQNGAAGPFGPGRPFGGGGTGSGTGGGAGGAGARGGFGPGGSGVGGGAGTGGGAGAGAGEGAHGGPRPGAGAGAGAGEHGASGRGGLLGGAAAEEGRTTGGRGGQAGAGMGAGGGRGQGGEDEEHERASFLIEDDPEAVFGTDEMTAPPVIGG</sequence>
<name>A0A1Q9LG07_9PSEU</name>
<proteinExistence type="predicted"/>
<feature type="compositionally biased region" description="Gly residues" evidence="1">
    <location>
        <begin position="279"/>
        <end position="306"/>
    </location>
</feature>
<evidence type="ECO:0000313" key="2">
    <source>
        <dbReference type="EMBL" id="OLR90971.1"/>
    </source>
</evidence>
<feature type="compositionally biased region" description="Polar residues" evidence="1">
    <location>
        <begin position="235"/>
        <end position="245"/>
    </location>
</feature>
<comment type="caution">
    <text evidence="2">The sequence shown here is derived from an EMBL/GenBank/DDBJ whole genome shotgun (WGS) entry which is preliminary data.</text>
</comment>
<dbReference type="InterPro" id="IPR038332">
    <property type="entry name" value="PPE_sf"/>
</dbReference>
<dbReference type="EMBL" id="MKQR01000026">
    <property type="protein sequence ID" value="OLR90971.1"/>
    <property type="molecule type" value="Genomic_DNA"/>
</dbReference>
<dbReference type="Gene3D" id="1.20.1260.20">
    <property type="entry name" value="PPE superfamily"/>
    <property type="match status" value="1"/>
</dbReference>
<gene>
    <name evidence="2" type="ORF">BJP25_30955</name>
</gene>
<evidence type="ECO:0000256" key="1">
    <source>
        <dbReference type="SAM" id="MobiDB-lite"/>
    </source>
</evidence>
<reference evidence="2 3" key="1">
    <citation type="submission" date="2016-10" db="EMBL/GenBank/DDBJ databases">
        <title>The Draft Genome Sequence of Actinokineospora bangkokensis 44EHWT reveals the biosynthetic pathway of antifungal compounds Thailandins with unusual extender unit butylmalonyl-CoA.</title>
        <authorList>
            <person name="Greule A."/>
            <person name="Intra B."/>
            <person name="Flemming S."/>
            <person name="Rommel M.G."/>
            <person name="Panbangred W."/>
            <person name="Bechthold A."/>
        </authorList>
    </citation>
    <scope>NUCLEOTIDE SEQUENCE [LARGE SCALE GENOMIC DNA]</scope>
    <source>
        <strain evidence="2 3">44EHW</strain>
    </source>
</reference>
<accession>A0A1Q9LG07</accession>
<keyword evidence="3" id="KW-1185">Reference proteome</keyword>
<evidence type="ECO:0000313" key="3">
    <source>
        <dbReference type="Proteomes" id="UP000186040"/>
    </source>
</evidence>
<evidence type="ECO:0008006" key="4">
    <source>
        <dbReference type="Google" id="ProtNLM"/>
    </source>
</evidence>
<dbReference type="AlphaFoldDB" id="A0A1Q9LG07"/>
<protein>
    <recommendedName>
        <fullName evidence="4">PPE family domain-containing protein</fullName>
    </recommendedName>
</protein>
<dbReference type="STRING" id="1193682.BJP25_30955"/>
<feature type="compositionally biased region" description="Gly residues" evidence="1">
    <location>
        <begin position="370"/>
        <end position="390"/>
    </location>
</feature>
<feature type="region of interest" description="Disordered" evidence="1">
    <location>
        <begin position="325"/>
        <end position="425"/>
    </location>
</feature>
<organism evidence="2 3">
    <name type="scientific">Actinokineospora bangkokensis</name>
    <dbReference type="NCBI Taxonomy" id="1193682"/>
    <lineage>
        <taxon>Bacteria</taxon>
        <taxon>Bacillati</taxon>
        <taxon>Actinomycetota</taxon>
        <taxon>Actinomycetes</taxon>
        <taxon>Pseudonocardiales</taxon>
        <taxon>Pseudonocardiaceae</taxon>
        <taxon>Actinokineospora</taxon>
    </lineage>
</organism>
<feature type="compositionally biased region" description="Low complexity" evidence="1">
    <location>
        <begin position="256"/>
        <end position="269"/>
    </location>
</feature>
<feature type="compositionally biased region" description="Gly residues" evidence="1">
    <location>
        <begin position="325"/>
        <end position="361"/>
    </location>
</feature>
<dbReference type="SUPFAM" id="SSF140459">
    <property type="entry name" value="PE/PPE dimer-like"/>
    <property type="match status" value="1"/>
</dbReference>
<feature type="compositionally biased region" description="Gly residues" evidence="1">
    <location>
        <begin position="222"/>
        <end position="234"/>
    </location>
</feature>
<feature type="compositionally biased region" description="Low complexity" evidence="1">
    <location>
        <begin position="199"/>
        <end position="212"/>
    </location>
</feature>
<feature type="region of interest" description="Disordered" evidence="1">
    <location>
        <begin position="155"/>
        <end position="306"/>
    </location>
</feature>
<dbReference type="Proteomes" id="UP000186040">
    <property type="component" value="Unassembled WGS sequence"/>
</dbReference>